<evidence type="ECO:0000313" key="2">
    <source>
        <dbReference type="EMBL" id="CAE8633377.1"/>
    </source>
</evidence>
<dbReference type="EMBL" id="CAJNNV010030742">
    <property type="protein sequence ID" value="CAE8633377.1"/>
    <property type="molecule type" value="Genomic_DNA"/>
</dbReference>
<evidence type="ECO:0000256" key="1">
    <source>
        <dbReference type="SAM" id="MobiDB-lite"/>
    </source>
</evidence>
<dbReference type="Gene3D" id="2.30.29.30">
    <property type="entry name" value="Pleckstrin-homology domain (PH domain)/Phosphotyrosine-binding domain (PTB)"/>
    <property type="match status" value="1"/>
</dbReference>
<organism evidence="2 3">
    <name type="scientific">Polarella glacialis</name>
    <name type="common">Dinoflagellate</name>
    <dbReference type="NCBI Taxonomy" id="89957"/>
    <lineage>
        <taxon>Eukaryota</taxon>
        <taxon>Sar</taxon>
        <taxon>Alveolata</taxon>
        <taxon>Dinophyceae</taxon>
        <taxon>Suessiales</taxon>
        <taxon>Suessiaceae</taxon>
        <taxon>Polarella</taxon>
    </lineage>
</organism>
<proteinExistence type="predicted"/>
<reference evidence="2" key="1">
    <citation type="submission" date="2021-02" db="EMBL/GenBank/DDBJ databases">
        <authorList>
            <person name="Dougan E. K."/>
            <person name="Rhodes N."/>
            <person name="Thang M."/>
            <person name="Chan C."/>
        </authorList>
    </citation>
    <scope>NUCLEOTIDE SEQUENCE</scope>
</reference>
<evidence type="ECO:0000313" key="3">
    <source>
        <dbReference type="Proteomes" id="UP000654075"/>
    </source>
</evidence>
<protein>
    <submittedName>
        <fullName evidence="2">Uncharacterized protein</fullName>
    </submittedName>
</protein>
<accession>A0A813H6U8</accession>
<dbReference type="OrthoDB" id="432973at2759"/>
<gene>
    <name evidence="2" type="ORF">PGLA1383_LOCUS49274</name>
</gene>
<sequence length="219" mass="23479">MARGIDAQALSHNGEAVPVQLRLSSDRAALHVAVPGESRNLPLADVKAIAFGEEAWEALRGRLPSRPPTHVIALRLLDGNCLAVLLPSEQAPDKFAVFLDKICTDARFAQEGHLSRGTESSSCSTSRLPEQASSVPPSPLPATFSFSQPLPASRRDFEEEGPSVPPSPCGGGSEQQRSPRQRPQEAQLLRQPQTELLKASQALANTTFSQGRLHHSGCP</sequence>
<feature type="region of interest" description="Disordered" evidence="1">
    <location>
        <begin position="113"/>
        <end position="219"/>
    </location>
</feature>
<feature type="non-terminal residue" evidence="2">
    <location>
        <position position="219"/>
    </location>
</feature>
<feature type="compositionally biased region" description="Low complexity" evidence="1">
    <location>
        <begin position="117"/>
        <end position="127"/>
    </location>
</feature>
<comment type="caution">
    <text evidence="2">The sequence shown here is derived from an EMBL/GenBank/DDBJ whole genome shotgun (WGS) entry which is preliminary data.</text>
</comment>
<name>A0A813H6U8_POLGL</name>
<dbReference type="AlphaFoldDB" id="A0A813H6U8"/>
<dbReference type="Proteomes" id="UP000654075">
    <property type="component" value="Unassembled WGS sequence"/>
</dbReference>
<keyword evidence="3" id="KW-1185">Reference proteome</keyword>
<dbReference type="InterPro" id="IPR011993">
    <property type="entry name" value="PH-like_dom_sf"/>
</dbReference>